<dbReference type="Proteomes" id="UP000467700">
    <property type="component" value="Unassembled WGS sequence"/>
</dbReference>
<comment type="caution">
    <text evidence="1">The sequence shown here is derived from an EMBL/GenBank/DDBJ whole genome shotgun (WGS) entry which is preliminary data.</text>
</comment>
<dbReference type="AlphaFoldDB" id="A0A8S0X7T3"/>
<reference evidence="1 2" key="1">
    <citation type="submission" date="2020-01" db="EMBL/GenBank/DDBJ databases">
        <authorList>
            <person name="Gupta K D."/>
        </authorList>
    </citation>
    <scope>NUCLEOTIDE SEQUENCE [LARGE SCALE GENOMIC DNA]</scope>
</reference>
<sequence>MAQKAGVSDAPESKTFGSIVHGRISMQFPSPQDGVAGSVMYSGIRTNPGSSQSRAAIKLMLIVDVILDGFLSQHVRIEPVPKSAPPAPNTPDANFFELNASITAQKVSNLVNNSWDANGATHRGRMV</sequence>
<organism evidence="1 2">
    <name type="scientific">Cyclocybe aegerita</name>
    <name type="common">Black poplar mushroom</name>
    <name type="synonym">Agrocybe aegerita</name>
    <dbReference type="NCBI Taxonomy" id="1973307"/>
    <lineage>
        <taxon>Eukaryota</taxon>
        <taxon>Fungi</taxon>
        <taxon>Dikarya</taxon>
        <taxon>Basidiomycota</taxon>
        <taxon>Agaricomycotina</taxon>
        <taxon>Agaricomycetes</taxon>
        <taxon>Agaricomycetidae</taxon>
        <taxon>Agaricales</taxon>
        <taxon>Agaricineae</taxon>
        <taxon>Bolbitiaceae</taxon>
        <taxon>Cyclocybe</taxon>
    </lineage>
</organism>
<proteinExistence type="predicted"/>
<evidence type="ECO:0000313" key="2">
    <source>
        <dbReference type="Proteomes" id="UP000467700"/>
    </source>
</evidence>
<keyword evidence="2" id="KW-1185">Reference proteome</keyword>
<gene>
    <name evidence="1" type="ORF">AAE3_LOCUS12202</name>
</gene>
<evidence type="ECO:0000313" key="1">
    <source>
        <dbReference type="EMBL" id="CAA7269942.1"/>
    </source>
</evidence>
<accession>A0A8S0X7T3</accession>
<protein>
    <submittedName>
        <fullName evidence="1">Uncharacterized protein</fullName>
    </submittedName>
</protein>
<dbReference type="EMBL" id="CACVBS010000083">
    <property type="protein sequence ID" value="CAA7269942.1"/>
    <property type="molecule type" value="Genomic_DNA"/>
</dbReference>
<name>A0A8S0X7T3_CYCAE</name>